<feature type="domain" description="Aminoacyl-transfer RNA synthetases class-II family profile" evidence="13">
    <location>
        <begin position="262"/>
        <end position="573"/>
    </location>
</feature>
<reference evidence="15" key="4">
    <citation type="submission" date="2015-04" db="EMBL/GenBank/DDBJ databases">
        <title>Maintaining two mating types: Structure of the mating type locus and its role in heterokaryosis in Podospora anserina.</title>
        <authorList>
            <person name="Grognet P."/>
            <person name="Bidard F."/>
            <person name="Kuchly C."/>
            <person name="Chan Ho Tong L."/>
            <person name="Coppin E."/>
            <person name="Ait Benkhali J."/>
            <person name="Couloux A."/>
            <person name="Wincker P."/>
            <person name="Debuchy R."/>
            <person name="Silar P."/>
        </authorList>
    </citation>
    <scope>NUCLEOTIDE SEQUENCE</scope>
</reference>
<evidence type="ECO:0000313" key="15">
    <source>
        <dbReference type="EMBL" id="CDP23844.1"/>
    </source>
</evidence>
<dbReference type="InterPro" id="IPR004523">
    <property type="entry name" value="Asp-tRNA_synthase_2"/>
</dbReference>
<dbReference type="NCBIfam" id="TIGR00458">
    <property type="entry name" value="aspS_nondisc"/>
    <property type="match status" value="1"/>
</dbReference>
<evidence type="ECO:0000256" key="1">
    <source>
        <dbReference type="ARBA" id="ARBA00004496"/>
    </source>
</evidence>
<evidence type="ECO:0000256" key="12">
    <source>
        <dbReference type="SAM" id="MobiDB-lite"/>
    </source>
</evidence>
<dbReference type="GO" id="GO:0005829">
    <property type="term" value="C:cytosol"/>
    <property type="evidence" value="ECO:0007669"/>
    <property type="project" value="TreeGrafter"/>
</dbReference>
<dbReference type="InterPro" id="IPR004364">
    <property type="entry name" value="Aa-tRNA-synt_II"/>
</dbReference>
<dbReference type="GO" id="GO:0006422">
    <property type="term" value="P:aspartyl-tRNA aminoacylation"/>
    <property type="evidence" value="ECO:0007669"/>
    <property type="project" value="InterPro"/>
</dbReference>
<organism evidence="14">
    <name type="scientific">Podospora anserina (strain S / ATCC MYA-4624 / DSM 980 / FGSC 10383)</name>
    <name type="common">Pleurage anserina</name>
    <dbReference type="NCBI Taxonomy" id="515849"/>
    <lineage>
        <taxon>Eukaryota</taxon>
        <taxon>Fungi</taxon>
        <taxon>Dikarya</taxon>
        <taxon>Ascomycota</taxon>
        <taxon>Pezizomycotina</taxon>
        <taxon>Sordariomycetes</taxon>
        <taxon>Sordariomycetidae</taxon>
        <taxon>Sordariales</taxon>
        <taxon>Podosporaceae</taxon>
        <taxon>Podospora</taxon>
        <taxon>Podospora anserina</taxon>
    </lineage>
</organism>
<keyword evidence="8" id="KW-0648">Protein biosynthesis</keyword>
<evidence type="ECO:0000256" key="7">
    <source>
        <dbReference type="ARBA" id="ARBA00022840"/>
    </source>
</evidence>
<comment type="similarity">
    <text evidence="2">Belongs to the class-II aminoacyl-tRNA synthetase family. Type 2 subfamily.</text>
</comment>
<dbReference type="GO" id="GO:0005524">
    <property type="term" value="F:ATP binding"/>
    <property type="evidence" value="ECO:0007669"/>
    <property type="project" value="UniProtKB-KW"/>
</dbReference>
<dbReference type="PROSITE" id="PS50862">
    <property type="entry name" value="AA_TRNA_LIGASE_II"/>
    <property type="match status" value="1"/>
</dbReference>
<comment type="catalytic activity">
    <reaction evidence="10">
        <text>tRNA(Asp) + L-aspartate + ATP = L-aspartyl-tRNA(Asp) + AMP + diphosphate</text>
        <dbReference type="Rhea" id="RHEA:19649"/>
        <dbReference type="Rhea" id="RHEA-COMP:9660"/>
        <dbReference type="Rhea" id="RHEA-COMP:9678"/>
        <dbReference type="ChEBI" id="CHEBI:29991"/>
        <dbReference type="ChEBI" id="CHEBI:30616"/>
        <dbReference type="ChEBI" id="CHEBI:33019"/>
        <dbReference type="ChEBI" id="CHEBI:78442"/>
        <dbReference type="ChEBI" id="CHEBI:78516"/>
        <dbReference type="ChEBI" id="CHEBI:456215"/>
        <dbReference type="EC" id="6.1.1.12"/>
    </reaction>
</comment>
<dbReference type="VEuPathDB" id="FungiDB:PODANS_1_14760"/>
<dbReference type="EMBL" id="FO904936">
    <property type="protein sequence ID" value="CDP23844.1"/>
    <property type="molecule type" value="Genomic_DNA"/>
</dbReference>
<dbReference type="EC" id="6.1.1.12" evidence="3"/>
<dbReference type="STRING" id="515849.B2AT60"/>
<comment type="subcellular location">
    <subcellularLocation>
        <location evidence="1">Cytoplasm</location>
    </subcellularLocation>
</comment>
<evidence type="ECO:0000256" key="6">
    <source>
        <dbReference type="ARBA" id="ARBA00022741"/>
    </source>
</evidence>
<feature type="compositionally biased region" description="Pro residues" evidence="12">
    <location>
        <begin position="1"/>
        <end position="13"/>
    </location>
</feature>
<dbReference type="FunCoup" id="B2AT60">
    <property type="interactions" value="1195"/>
</dbReference>
<dbReference type="PANTHER" id="PTHR43450:SF1">
    <property type="entry name" value="ASPARTATE--TRNA LIGASE, CYTOPLASMIC"/>
    <property type="match status" value="1"/>
</dbReference>
<dbReference type="FunFam" id="3.30.930.10:FF:000038">
    <property type="entry name" value="Aspartate--tRNA ligase"/>
    <property type="match status" value="1"/>
</dbReference>
<evidence type="ECO:0000256" key="8">
    <source>
        <dbReference type="ARBA" id="ARBA00022917"/>
    </source>
</evidence>
<dbReference type="GeneID" id="6191645"/>
<evidence type="ECO:0000256" key="4">
    <source>
        <dbReference type="ARBA" id="ARBA00022490"/>
    </source>
</evidence>
<dbReference type="InterPro" id="IPR045864">
    <property type="entry name" value="aa-tRNA-synth_II/BPL/LPL"/>
</dbReference>
<dbReference type="InterPro" id="IPR002312">
    <property type="entry name" value="Asp/Asn-tRNA-synth_IIb"/>
</dbReference>
<sequence length="573" mass="63327">MAEPTPNPAPPAETPEVAGEDAGPSKKALKKAEAKAKKEAEKAKRAAERAAATAQANAAAAEDHATGNYGQETHETKLSEDATEISLKTLNDEHLGKKVKLRAFLQNARMQGAKMAFVELRETGNWAIQGVVAANADGSVSRQMVKFIGSVNPESFVVVEATVEKPLEPVKSCRVSNYELHLTKLFVISSAPAMLGMTLSTANKAVTNFSDEEAPAEAPVEGVEKLSISGEVSGPPAASMLTHLDNIVMHKRSYVQQAIADIRVEVKHLFRSYLREHGFKEFEPPCLIAAASEGGANVFRLPYFEKEAFLAQSPQFYKQIEVLAGRKRVFCVGPVFRAENSNTPRHMTEFTGLDLEMEVTDYQEALHMLEGVLLHIFRTIKKTCADEIALVRSVYPSEEFLLPEEGKEVRLTFAEGQKLLREEGPEEFRNVSDFEDMSTPQEKALGALIKKKYNTDFYVLDKFPSDARPFYAKEDPTNPKVTLAYDMFMRGQEILSGGQRIHDPVELEARLRTKGVDPKSPGIREYVDLFRQVGAPPHAGGGIGLDRVVAWYLNLPSVHLAAYYPRTPKRLLP</sequence>
<dbReference type="SUPFAM" id="SSF50249">
    <property type="entry name" value="Nucleic acid-binding proteins"/>
    <property type="match status" value="1"/>
</dbReference>
<proteinExistence type="inferred from homology"/>
<reference evidence="16" key="3">
    <citation type="journal article" date="2014" name="Genetics">
        <title>Maintaining two mating types: Structure of the mating type locus and its role in heterokaryosis in Podospora anserina.</title>
        <authorList>
            <person name="Grognet P."/>
            <person name="Bidard F."/>
            <person name="Kuchly C."/>
            <person name="Tong L.C.H."/>
            <person name="Coppin E."/>
            <person name="Benkhali J.A."/>
            <person name="Couloux A."/>
            <person name="Wincker P."/>
            <person name="Debuchy R."/>
            <person name="Silar P."/>
        </authorList>
    </citation>
    <scope>GENOME REANNOTATION</scope>
    <source>
        <strain evidence="16">S / ATCC MYA-4624 / DSM 980 / FGSC 10383</strain>
    </source>
</reference>
<evidence type="ECO:0000256" key="2">
    <source>
        <dbReference type="ARBA" id="ARBA00005312"/>
    </source>
</evidence>
<dbReference type="KEGG" id="pan:PODANSg3945"/>
<name>B2AT60_PODAN</name>
<evidence type="ECO:0000256" key="3">
    <source>
        <dbReference type="ARBA" id="ARBA00012841"/>
    </source>
</evidence>
<dbReference type="EMBL" id="CU633899">
    <property type="protein sequence ID" value="CAP67583.1"/>
    <property type="molecule type" value="Genomic_DNA"/>
</dbReference>
<dbReference type="AlphaFoldDB" id="B2AT60"/>
<keyword evidence="16" id="KW-1185">Reference proteome</keyword>
<evidence type="ECO:0000259" key="13">
    <source>
        <dbReference type="PROSITE" id="PS50862"/>
    </source>
</evidence>
<dbReference type="InterPro" id="IPR012340">
    <property type="entry name" value="NA-bd_OB-fold"/>
</dbReference>
<dbReference type="PANTHER" id="PTHR43450">
    <property type="entry name" value="ASPARTYL-TRNA SYNTHETASE"/>
    <property type="match status" value="1"/>
</dbReference>
<dbReference type="PRINTS" id="PR01042">
    <property type="entry name" value="TRNASYNTHASP"/>
</dbReference>
<dbReference type="CDD" id="cd00776">
    <property type="entry name" value="AsxRS_core"/>
    <property type="match status" value="1"/>
</dbReference>
<dbReference type="RefSeq" id="XP_001906912.1">
    <property type="nucleotide sequence ID" value="XM_001906877.1"/>
</dbReference>
<dbReference type="GO" id="GO:0004815">
    <property type="term" value="F:aspartate-tRNA ligase activity"/>
    <property type="evidence" value="ECO:0007669"/>
    <property type="project" value="UniProtKB-EC"/>
</dbReference>
<protein>
    <recommendedName>
        <fullName evidence="11">Probable aspartate--tRNA ligase, cytoplasmic</fullName>
        <ecNumber evidence="3">6.1.1.12</ecNumber>
    </recommendedName>
</protein>
<evidence type="ECO:0000256" key="10">
    <source>
        <dbReference type="ARBA" id="ARBA00047904"/>
    </source>
</evidence>
<evidence type="ECO:0000313" key="14">
    <source>
        <dbReference type="EMBL" id="CAP67583.1"/>
    </source>
</evidence>
<dbReference type="GO" id="GO:0017101">
    <property type="term" value="C:aminoacyl-tRNA synthetase multienzyme complex"/>
    <property type="evidence" value="ECO:0007669"/>
    <property type="project" value="TreeGrafter"/>
</dbReference>
<feature type="compositionally biased region" description="Basic and acidic residues" evidence="12">
    <location>
        <begin position="30"/>
        <end position="48"/>
    </location>
</feature>
<keyword evidence="7" id="KW-0067">ATP-binding</keyword>
<feature type="region of interest" description="Disordered" evidence="12">
    <location>
        <begin position="1"/>
        <end position="80"/>
    </location>
</feature>
<dbReference type="Pfam" id="PF00152">
    <property type="entry name" value="tRNA-synt_2"/>
    <property type="match status" value="1"/>
</dbReference>
<accession>B2AT60</accession>
<reference evidence="14" key="2">
    <citation type="submission" date="2008-07" db="EMBL/GenBank/DDBJ databases">
        <authorList>
            <person name="Genoscope - CEA"/>
        </authorList>
    </citation>
    <scope>NUCLEOTIDE SEQUENCE</scope>
    <source>
        <strain evidence="14">S mat+</strain>
    </source>
</reference>
<dbReference type="HAMAP" id="MF_02075">
    <property type="entry name" value="Asp_tRNA_synth_type2"/>
    <property type="match status" value="1"/>
</dbReference>
<reference evidence="14 16" key="1">
    <citation type="journal article" date="2008" name="Genome Biol.">
        <title>The genome sequence of the model ascomycete fungus Podospora anserina.</title>
        <authorList>
            <person name="Espagne E."/>
            <person name="Lespinet O."/>
            <person name="Malagnac F."/>
            <person name="Da Silva C."/>
            <person name="Jaillon O."/>
            <person name="Porcel B.M."/>
            <person name="Couloux A."/>
            <person name="Aury J.-M."/>
            <person name="Segurens B."/>
            <person name="Poulain J."/>
            <person name="Anthouard V."/>
            <person name="Grossetete S."/>
            <person name="Khalili H."/>
            <person name="Coppin E."/>
            <person name="Dequard-Chablat M."/>
            <person name="Picard M."/>
            <person name="Contamine V."/>
            <person name="Arnaise S."/>
            <person name="Bourdais A."/>
            <person name="Berteaux-Lecellier V."/>
            <person name="Gautheret D."/>
            <person name="de Vries R.P."/>
            <person name="Battaglia E."/>
            <person name="Coutinho P.M."/>
            <person name="Danchin E.G.J."/>
            <person name="Henrissat B."/>
            <person name="El Khoury R."/>
            <person name="Sainsard-Chanet A."/>
            <person name="Boivin A."/>
            <person name="Pinan-Lucarre B."/>
            <person name="Sellem C.H."/>
            <person name="Debuchy R."/>
            <person name="Wincker P."/>
            <person name="Weissenbach J."/>
            <person name="Silar P."/>
        </authorList>
    </citation>
    <scope>NUCLEOTIDE SEQUENCE [LARGE SCALE GENOMIC DNA]</scope>
    <source>
        <strain evidence="16">S / ATCC MYA-4624 / DSM 980 / FGSC 10383</strain>
        <strain evidence="14">S mat+</strain>
    </source>
</reference>
<evidence type="ECO:0000256" key="9">
    <source>
        <dbReference type="ARBA" id="ARBA00023146"/>
    </source>
</evidence>
<keyword evidence="4" id="KW-0963">Cytoplasm</keyword>
<dbReference type="eggNOG" id="KOG0556">
    <property type="taxonomic scope" value="Eukaryota"/>
</dbReference>
<dbReference type="OrthoDB" id="372395at2759"/>
<dbReference type="Proteomes" id="UP000001197">
    <property type="component" value="Chromosome 1"/>
</dbReference>
<dbReference type="Gene3D" id="2.40.50.140">
    <property type="entry name" value="Nucleic acid-binding proteins"/>
    <property type="match status" value="1"/>
</dbReference>
<keyword evidence="5" id="KW-0436">Ligase</keyword>
<evidence type="ECO:0000256" key="11">
    <source>
        <dbReference type="ARBA" id="ARBA00070516"/>
    </source>
</evidence>
<keyword evidence="9" id="KW-0030">Aminoacyl-tRNA synthetase</keyword>
<dbReference type="HOGENOM" id="CLU_004553_2_1_1"/>
<feature type="compositionally biased region" description="Low complexity" evidence="12">
    <location>
        <begin position="49"/>
        <end position="60"/>
    </location>
</feature>
<evidence type="ECO:0000313" key="16">
    <source>
        <dbReference type="Proteomes" id="UP000001197"/>
    </source>
</evidence>
<evidence type="ECO:0000256" key="5">
    <source>
        <dbReference type="ARBA" id="ARBA00022598"/>
    </source>
</evidence>
<dbReference type="Gene3D" id="3.30.930.10">
    <property type="entry name" value="Bira Bifunctional Protein, Domain 2"/>
    <property type="match status" value="1"/>
</dbReference>
<dbReference type="GO" id="GO:0003723">
    <property type="term" value="F:RNA binding"/>
    <property type="evidence" value="ECO:0007669"/>
    <property type="project" value="TreeGrafter"/>
</dbReference>
<dbReference type="CDD" id="cd04320">
    <property type="entry name" value="AspRS_cyto_N"/>
    <property type="match status" value="1"/>
</dbReference>
<keyword evidence="6" id="KW-0547">Nucleotide-binding</keyword>
<gene>
    <name evidence="14" type="ORF">PODANS_1_14760</name>
</gene>
<dbReference type="InterPro" id="IPR006195">
    <property type="entry name" value="aa-tRNA-synth_II"/>
</dbReference>
<dbReference type="SUPFAM" id="SSF55681">
    <property type="entry name" value="Class II aaRS and biotin synthetases"/>
    <property type="match status" value="1"/>
</dbReference>